<dbReference type="GO" id="GO:0004072">
    <property type="term" value="F:aspartate kinase activity"/>
    <property type="evidence" value="ECO:0007669"/>
    <property type="project" value="UniProtKB-EC"/>
</dbReference>
<dbReference type="GO" id="GO:0050661">
    <property type="term" value="F:NADP binding"/>
    <property type="evidence" value="ECO:0007669"/>
    <property type="project" value="InterPro"/>
</dbReference>
<feature type="domain" description="ACT" evidence="8">
    <location>
        <begin position="400"/>
        <end position="472"/>
    </location>
</feature>
<dbReference type="CDD" id="cd04243">
    <property type="entry name" value="AAK_AK-HSDH-like"/>
    <property type="match status" value="1"/>
</dbReference>
<dbReference type="Pfam" id="PF03447">
    <property type="entry name" value="NAD_binding_3"/>
    <property type="match status" value="1"/>
</dbReference>
<reference evidence="9" key="1">
    <citation type="submission" date="2018-06" db="EMBL/GenBank/DDBJ databases">
        <authorList>
            <person name="Zhirakovskaya E."/>
        </authorList>
    </citation>
    <scope>NUCLEOTIDE SEQUENCE</scope>
</reference>
<evidence type="ECO:0000259" key="8">
    <source>
        <dbReference type="PROSITE" id="PS51671"/>
    </source>
</evidence>
<dbReference type="PROSITE" id="PS51671">
    <property type="entry name" value="ACT"/>
    <property type="match status" value="1"/>
</dbReference>
<feature type="non-terminal residue" evidence="9">
    <location>
        <position position="568"/>
    </location>
</feature>
<dbReference type="InterPro" id="IPR001341">
    <property type="entry name" value="Asp_kinase"/>
</dbReference>
<keyword evidence="3" id="KW-0547">Nucleotide-binding</keyword>
<dbReference type="InterPro" id="IPR045865">
    <property type="entry name" value="ACT-like_dom_sf"/>
</dbReference>
<proteinExistence type="predicted"/>
<dbReference type="Gene3D" id="3.40.1160.10">
    <property type="entry name" value="Acetylglutamate kinase-like"/>
    <property type="match status" value="1"/>
</dbReference>
<dbReference type="EMBL" id="UOEE01000123">
    <property type="protein sequence ID" value="VAV91202.1"/>
    <property type="molecule type" value="Genomic_DNA"/>
</dbReference>
<dbReference type="GO" id="GO:0004412">
    <property type="term" value="F:homoserine dehydrogenase activity"/>
    <property type="evidence" value="ECO:0007669"/>
    <property type="project" value="InterPro"/>
</dbReference>
<dbReference type="GO" id="GO:0009067">
    <property type="term" value="P:aspartate family amino acid biosynthetic process"/>
    <property type="evidence" value="ECO:0007669"/>
    <property type="project" value="InterPro"/>
</dbReference>
<dbReference type="InterPro" id="IPR005106">
    <property type="entry name" value="Asp/hSer_DH_NAD-bd"/>
</dbReference>
<keyword evidence="5" id="KW-0067">ATP-binding</keyword>
<dbReference type="Gene3D" id="3.40.50.720">
    <property type="entry name" value="NAD(P)-binding Rossmann-like Domain"/>
    <property type="match status" value="1"/>
</dbReference>
<evidence type="ECO:0000256" key="4">
    <source>
        <dbReference type="ARBA" id="ARBA00022777"/>
    </source>
</evidence>
<dbReference type="NCBIfam" id="TIGR00657">
    <property type="entry name" value="asp_kinases"/>
    <property type="match status" value="1"/>
</dbReference>
<dbReference type="InterPro" id="IPR011147">
    <property type="entry name" value="Bifunc_Aspkin/hSer_DH"/>
</dbReference>
<evidence type="ECO:0000256" key="5">
    <source>
        <dbReference type="ARBA" id="ARBA00022840"/>
    </source>
</evidence>
<dbReference type="SUPFAM" id="SSF51735">
    <property type="entry name" value="NAD(P)-binding Rossmann-fold domains"/>
    <property type="match status" value="1"/>
</dbReference>
<dbReference type="InterPro" id="IPR018042">
    <property type="entry name" value="Aspartate_kinase_CS"/>
</dbReference>
<dbReference type="PROSITE" id="PS00324">
    <property type="entry name" value="ASPARTOKINASE"/>
    <property type="match status" value="1"/>
</dbReference>
<keyword evidence="6" id="KW-0521">NADP</keyword>
<dbReference type="Pfam" id="PF22468">
    <property type="entry name" value="ACT_9"/>
    <property type="match status" value="2"/>
</dbReference>
<sequence length="568" mass="60949">MKILKFGGSSVANADHIQKVISIVSEQQKTDGDFIVVVSALGGVTDALIDLANKAMQADASWSALFGELLAQHEQAICALIDKNHQQPVLQQIQQIFSQLQQSLNGIHLLGELSARSLDKVSSVGEQVSATIIHAALNHQAIDCQLLDAKKLIVTDENFGAAEVLIAQSYQQIGDFFGKRSGGFLVGGFMAATQDGTVTTLGRGGSDYTAALLGAALNATSIEIWTDVDGVLTADPRKVRSAFPLTDIRYEEAAELAHFGAKVIYPKIMKPARLKQIPIQIKNTFQPQAKGTRISNAAVASKFDIQGISSLADVCLLRIRLSDDRTIGEMIAQIFDILSRAGIKILLTTQASHEPSFCIAVASDQARRAKKMVEDTFALALELQKMQPVTLVEDLSIIAIVGRQMKGVPGISGRLFSTLGKNNINVFAIAQGSSELNISAVIHSQDEVPALRAIHREFFTADRNKPNVFLVGTGLIGAALLEQVSQAGSPIQLCGVANSRTTAINRNGIALEQWRTELAAGMAAKDRDFIDEMIRLDLANTVFVDCTSSDEITARYGAILQAGMAIAT</sequence>
<dbReference type="InterPro" id="IPR036291">
    <property type="entry name" value="NAD(P)-bd_dom_sf"/>
</dbReference>
<dbReference type="InterPro" id="IPR002912">
    <property type="entry name" value="ACT_dom"/>
</dbReference>
<dbReference type="AlphaFoldDB" id="A0A3B0RH58"/>
<dbReference type="InterPro" id="IPR036393">
    <property type="entry name" value="AceGlu_kinase-like_sf"/>
</dbReference>
<name>A0A3B0RH58_9ZZZZ</name>
<dbReference type="PANTHER" id="PTHR43070:SF3">
    <property type="entry name" value="HOMOSERINE DEHYDROGENASE"/>
    <property type="match status" value="1"/>
</dbReference>
<evidence type="ECO:0000256" key="1">
    <source>
        <dbReference type="ARBA" id="ARBA00013059"/>
    </source>
</evidence>
<dbReference type="EC" id="2.7.2.4" evidence="1"/>
<evidence type="ECO:0000256" key="7">
    <source>
        <dbReference type="ARBA" id="ARBA00029440"/>
    </source>
</evidence>
<dbReference type="PANTHER" id="PTHR43070">
    <property type="match status" value="1"/>
</dbReference>
<evidence type="ECO:0000313" key="9">
    <source>
        <dbReference type="EMBL" id="VAV91202.1"/>
    </source>
</evidence>
<evidence type="ECO:0000256" key="3">
    <source>
        <dbReference type="ARBA" id="ARBA00022741"/>
    </source>
</evidence>
<protein>
    <recommendedName>
        <fullName evidence="1">aspartate kinase</fullName>
        <ecNumber evidence="1">2.7.2.4</ecNumber>
    </recommendedName>
</protein>
<dbReference type="InterPro" id="IPR001048">
    <property type="entry name" value="Asp/Glu/Uridylate_kinase"/>
</dbReference>
<gene>
    <name evidence="9" type="ORF">MNBD_ALPHA06-125</name>
</gene>
<dbReference type="SUPFAM" id="SSF55021">
    <property type="entry name" value="ACT-like"/>
    <property type="match status" value="2"/>
</dbReference>
<organism evidence="9">
    <name type="scientific">hydrothermal vent metagenome</name>
    <dbReference type="NCBI Taxonomy" id="652676"/>
    <lineage>
        <taxon>unclassified sequences</taxon>
        <taxon>metagenomes</taxon>
        <taxon>ecological metagenomes</taxon>
    </lineage>
</organism>
<dbReference type="Pfam" id="PF00696">
    <property type="entry name" value="AA_kinase"/>
    <property type="match status" value="1"/>
</dbReference>
<dbReference type="InterPro" id="IPR054352">
    <property type="entry name" value="ACT_Aspartokinase"/>
</dbReference>
<keyword evidence="4 9" id="KW-0418">Kinase</keyword>
<dbReference type="GO" id="GO:0005524">
    <property type="term" value="F:ATP binding"/>
    <property type="evidence" value="ECO:0007669"/>
    <property type="project" value="UniProtKB-KW"/>
</dbReference>
<comment type="pathway">
    <text evidence="7">Amino-acid biosynthesis.</text>
</comment>
<evidence type="ECO:0000256" key="6">
    <source>
        <dbReference type="ARBA" id="ARBA00022857"/>
    </source>
</evidence>
<keyword evidence="2 9" id="KW-0808">Transferase</keyword>
<dbReference type="SUPFAM" id="SSF53633">
    <property type="entry name" value="Carbamate kinase-like"/>
    <property type="match status" value="1"/>
</dbReference>
<dbReference type="FunFam" id="3.30.2130.10:FF:000001">
    <property type="entry name" value="Bifunctional aspartokinase/homoserine dehydrogenase"/>
    <property type="match status" value="1"/>
</dbReference>
<dbReference type="Gene3D" id="3.30.2130.10">
    <property type="entry name" value="VC0802-like"/>
    <property type="match status" value="1"/>
</dbReference>
<evidence type="ECO:0000256" key="2">
    <source>
        <dbReference type="ARBA" id="ARBA00022679"/>
    </source>
</evidence>
<accession>A0A3B0RH58</accession>